<accession>A0A9Q0MMY3</accession>
<organism evidence="3 4">
    <name type="scientific">Pseudolycoriella hygida</name>
    <dbReference type="NCBI Taxonomy" id="35572"/>
    <lineage>
        <taxon>Eukaryota</taxon>
        <taxon>Metazoa</taxon>
        <taxon>Ecdysozoa</taxon>
        <taxon>Arthropoda</taxon>
        <taxon>Hexapoda</taxon>
        <taxon>Insecta</taxon>
        <taxon>Pterygota</taxon>
        <taxon>Neoptera</taxon>
        <taxon>Endopterygota</taxon>
        <taxon>Diptera</taxon>
        <taxon>Nematocera</taxon>
        <taxon>Sciaroidea</taxon>
        <taxon>Sciaridae</taxon>
        <taxon>Pseudolycoriella</taxon>
    </lineage>
</organism>
<dbReference type="EMBL" id="WJQU01000004">
    <property type="protein sequence ID" value="KAJ6634910.1"/>
    <property type="molecule type" value="Genomic_DNA"/>
</dbReference>
<gene>
    <name evidence="3" type="primary">Sulf1_2</name>
    <name evidence="3" type="ORF">Bhyg_13491</name>
</gene>
<evidence type="ECO:0000313" key="4">
    <source>
        <dbReference type="Proteomes" id="UP001151699"/>
    </source>
</evidence>
<feature type="domain" description="Extracellular sulfatase C-terminal" evidence="2">
    <location>
        <begin position="56"/>
        <end position="205"/>
    </location>
</feature>
<evidence type="ECO:0000313" key="3">
    <source>
        <dbReference type="EMBL" id="KAJ6634910.1"/>
    </source>
</evidence>
<feature type="non-terminal residue" evidence="3">
    <location>
        <position position="352"/>
    </location>
</feature>
<comment type="caution">
    <text evidence="3">The sequence shown here is derived from an EMBL/GenBank/DDBJ whole genome shotgun (WGS) entry which is preliminary data.</text>
</comment>
<dbReference type="AlphaFoldDB" id="A0A9Q0MMY3"/>
<name>A0A9Q0MMY3_9DIPT</name>
<keyword evidence="4" id="KW-1185">Reference proteome</keyword>
<evidence type="ECO:0000256" key="1">
    <source>
        <dbReference type="SAM" id="MobiDB-lite"/>
    </source>
</evidence>
<feature type="region of interest" description="Disordered" evidence="1">
    <location>
        <begin position="226"/>
        <end position="245"/>
    </location>
</feature>
<evidence type="ECO:0000259" key="2">
    <source>
        <dbReference type="Pfam" id="PF12548"/>
    </source>
</evidence>
<reference evidence="3" key="1">
    <citation type="submission" date="2022-07" db="EMBL/GenBank/DDBJ databases">
        <authorList>
            <person name="Trinca V."/>
            <person name="Uliana J.V.C."/>
            <person name="Torres T.T."/>
            <person name="Ward R.J."/>
            <person name="Monesi N."/>
        </authorList>
    </citation>
    <scope>NUCLEOTIDE SEQUENCE</scope>
    <source>
        <strain evidence="3">HSMRA1968</strain>
        <tissue evidence="3">Whole embryos</tissue>
    </source>
</reference>
<protein>
    <submittedName>
        <fullName evidence="3">Extracellular sulfatase SULF-1 like</fullName>
    </submittedName>
</protein>
<sequence length="352" mass="41387">IQLQHHLAEIDKISSPNKRNCACFTPNGIVYKKIKTEKQFGSSLVQRNNENLIVGRHKRSIVGEKDFEHFYIVYGENMADLLKLSEVVDRLENEMRSGKRHSRRKRESLDHIGNVIMEIQDSLEQLEDSFKDNIKIESRGEDRKFGAKCFIENTGKVNCSNIIYEDEKSWKMSRIQIDLLIKVLKNKITDLKDIKKHLKEHKPVHMKDYDEIPSVEDDEYTRDTRPTFRKHSHQSHFNQHGRTDNRKLENRTTENELEQINITSPRLHNSHQRSRGNRSHWNVFRPHHGKKVNLEDLFADNKSKDKVTTVAPDGIDIENSSSSTKPNTEYETTRNYFYDFESTTKIVEDMHT</sequence>
<dbReference type="Pfam" id="PF12548">
    <property type="entry name" value="DUF3740"/>
    <property type="match status" value="1"/>
</dbReference>
<proteinExistence type="predicted"/>
<dbReference type="InterPro" id="IPR024609">
    <property type="entry name" value="Extracellular_sulfatase_C"/>
</dbReference>
<feature type="non-terminal residue" evidence="3">
    <location>
        <position position="1"/>
    </location>
</feature>
<dbReference type="Proteomes" id="UP001151699">
    <property type="component" value="Chromosome C"/>
</dbReference>